<gene>
    <name evidence="7" type="ORF">GCM10010961_35370</name>
</gene>
<name>A0A8J3HA46_9RHOB</name>
<evidence type="ECO:0000256" key="1">
    <source>
        <dbReference type="ARBA" id="ARBA00004418"/>
    </source>
</evidence>
<comment type="subcellular location">
    <subcellularLocation>
        <location evidence="1">Periplasm</location>
    </subcellularLocation>
</comment>
<proteinExistence type="inferred from homology"/>
<dbReference type="RefSeq" id="WP_189658400.1">
    <property type="nucleotide sequence ID" value="NZ_BNAP01000023.1"/>
</dbReference>
<dbReference type="AlphaFoldDB" id="A0A8J3HA46"/>
<comment type="caution">
    <text evidence="7">The sequence shown here is derived from an EMBL/GenBank/DDBJ whole genome shotgun (WGS) entry which is preliminary data.</text>
</comment>
<comment type="similarity">
    <text evidence="2">Belongs to the bacterial solute-binding protein 7 family.</text>
</comment>
<dbReference type="Pfam" id="PF03480">
    <property type="entry name" value="DctP"/>
    <property type="match status" value="1"/>
</dbReference>
<dbReference type="EMBL" id="BNAP01000023">
    <property type="protein sequence ID" value="GHG99414.1"/>
    <property type="molecule type" value="Genomic_DNA"/>
</dbReference>
<dbReference type="GO" id="GO:0055085">
    <property type="term" value="P:transmembrane transport"/>
    <property type="evidence" value="ECO:0007669"/>
    <property type="project" value="InterPro"/>
</dbReference>
<reference evidence="7" key="2">
    <citation type="submission" date="2020-09" db="EMBL/GenBank/DDBJ databases">
        <authorList>
            <person name="Sun Q."/>
            <person name="Zhou Y."/>
        </authorList>
    </citation>
    <scope>NUCLEOTIDE SEQUENCE</scope>
    <source>
        <strain evidence="7">CGMCC 1.7081</strain>
    </source>
</reference>
<evidence type="ECO:0000256" key="2">
    <source>
        <dbReference type="ARBA" id="ARBA00009023"/>
    </source>
</evidence>
<protein>
    <recommendedName>
        <fullName evidence="9">TRAP-type C4-dicarboxylate transport system, substrate-binding protein</fullName>
    </recommendedName>
</protein>
<keyword evidence="3" id="KW-0813">Transport</keyword>
<organism evidence="7 8">
    <name type="scientific">Pseudodonghicola xiamenensis</name>
    <dbReference type="NCBI Taxonomy" id="337702"/>
    <lineage>
        <taxon>Bacteria</taxon>
        <taxon>Pseudomonadati</taxon>
        <taxon>Pseudomonadota</taxon>
        <taxon>Alphaproteobacteria</taxon>
        <taxon>Rhodobacterales</taxon>
        <taxon>Paracoccaceae</taxon>
        <taxon>Pseudodonghicola</taxon>
    </lineage>
</organism>
<accession>A0A8J3HA46</accession>
<feature type="signal peptide" evidence="6">
    <location>
        <begin position="1"/>
        <end position="23"/>
    </location>
</feature>
<dbReference type="InterPro" id="IPR038404">
    <property type="entry name" value="TRAP_DctP_sf"/>
</dbReference>
<dbReference type="CDD" id="cd13666">
    <property type="entry name" value="PBP2_TRAP_DctP_like_1"/>
    <property type="match status" value="1"/>
</dbReference>
<evidence type="ECO:0000256" key="4">
    <source>
        <dbReference type="ARBA" id="ARBA00022729"/>
    </source>
</evidence>
<evidence type="ECO:0000256" key="6">
    <source>
        <dbReference type="SAM" id="SignalP"/>
    </source>
</evidence>
<dbReference type="PANTHER" id="PTHR33376:SF7">
    <property type="entry name" value="C4-DICARBOXYLATE-BINDING PROTEIN DCTB"/>
    <property type="match status" value="1"/>
</dbReference>
<reference evidence="7" key="1">
    <citation type="journal article" date="2014" name="Int. J. Syst. Evol. Microbiol.">
        <title>Complete genome sequence of Corynebacterium casei LMG S-19264T (=DSM 44701T), isolated from a smear-ripened cheese.</title>
        <authorList>
            <consortium name="US DOE Joint Genome Institute (JGI-PGF)"/>
            <person name="Walter F."/>
            <person name="Albersmeier A."/>
            <person name="Kalinowski J."/>
            <person name="Ruckert C."/>
        </authorList>
    </citation>
    <scope>NUCLEOTIDE SEQUENCE</scope>
    <source>
        <strain evidence="7">CGMCC 1.7081</strain>
    </source>
</reference>
<evidence type="ECO:0000313" key="7">
    <source>
        <dbReference type="EMBL" id="GHG99414.1"/>
    </source>
</evidence>
<dbReference type="GO" id="GO:0042597">
    <property type="term" value="C:periplasmic space"/>
    <property type="evidence" value="ECO:0007669"/>
    <property type="project" value="UniProtKB-SubCell"/>
</dbReference>
<keyword evidence="5" id="KW-0574">Periplasm</keyword>
<evidence type="ECO:0000256" key="3">
    <source>
        <dbReference type="ARBA" id="ARBA00022448"/>
    </source>
</evidence>
<dbReference type="Gene3D" id="3.40.190.170">
    <property type="entry name" value="Bacterial extracellular solute-binding protein, family 7"/>
    <property type="match status" value="1"/>
</dbReference>
<dbReference type="InterPro" id="IPR018389">
    <property type="entry name" value="DctP_fam"/>
</dbReference>
<feature type="chain" id="PRO_5035213204" description="TRAP-type C4-dicarboxylate transport system, substrate-binding protein" evidence="6">
    <location>
        <begin position="24"/>
        <end position="379"/>
    </location>
</feature>
<dbReference type="Proteomes" id="UP000611500">
    <property type="component" value="Unassembled WGS sequence"/>
</dbReference>
<keyword evidence="8" id="KW-1185">Reference proteome</keyword>
<sequence>MTHTMRALLAGGAMIAMAASANAADQLSYAGGWPPNSGPTGALENYAKSVEANSGGDLTMKVYPLSLLSFAESNAGLRDGLADLSTILTPYFSAEFPTLNMISEFSTLMELDGLSGERSSLAFAGAVSEYVLLNCPACQKEVAAQNQVYMGAGSTTSYALQCVVPVTSPADLKGKRIRAGGAYWARWAEAMGAVPVSISINETFEALSQGVLDCTASNPAELVNFSFIDVVKYVYTGLPGGQFTVPTMMNLDRWQGLSSADKAALMKSNARLAAEMTWVYFEEANKGMADSRTRGIEVAPASPELVAMNQTFIEEDLNVIVKSYREKFGVEIGDQAIAGMRELATRWTKLIEGVETVDQLADLYWTEIYSKIDVDSYGM</sequence>
<evidence type="ECO:0008006" key="9">
    <source>
        <dbReference type="Google" id="ProtNLM"/>
    </source>
</evidence>
<dbReference type="PANTHER" id="PTHR33376">
    <property type="match status" value="1"/>
</dbReference>
<dbReference type="NCBIfam" id="NF037995">
    <property type="entry name" value="TRAP_S1"/>
    <property type="match status" value="1"/>
</dbReference>
<evidence type="ECO:0000313" key="8">
    <source>
        <dbReference type="Proteomes" id="UP000611500"/>
    </source>
</evidence>
<keyword evidence="4 6" id="KW-0732">Signal</keyword>
<evidence type="ECO:0000256" key="5">
    <source>
        <dbReference type="ARBA" id="ARBA00022764"/>
    </source>
</evidence>